<dbReference type="PRINTS" id="PR00792">
    <property type="entry name" value="PEPSIN"/>
</dbReference>
<dbReference type="EMBL" id="JARJCW010000002">
    <property type="protein sequence ID" value="KAJ7228643.1"/>
    <property type="molecule type" value="Genomic_DNA"/>
</dbReference>
<feature type="compositionally biased region" description="Gly residues" evidence="4">
    <location>
        <begin position="803"/>
        <end position="812"/>
    </location>
</feature>
<dbReference type="PANTHER" id="PTHR47966:SF57">
    <property type="entry name" value="PEPTIDASE A1 DOMAIN-CONTAINING PROTEIN"/>
    <property type="match status" value="1"/>
</dbReference>
<sequence>MFFPAVHAAVLVVLLSFPFASAVRAPIVRQKRPVLGKRSGASKVSVLAAASSDDDGLDLSTVHDLIYMANAHYAVQLDTGSSDVWIKGDNKTLPKVKDTYGLGWVFGSIAYGSVQFASINVSSQALLDVSSANNPALAYGAEGLVGLGFTSLSSIDNAINKTGASTGRSLLYNLFAQNPTEPNFIAFSLQRSTDSSDTVEGTFAIGEVEPQYKAVLDGTAIPTWPVSSPNRWTVLLEALLTKTATIIPNTTVAGAPGNRAVVLLDSGTSYTYASTEICKAIYGGISGAVFSEDLGQWVVPCDAEVDVALQFDGQIFPIHPLDITPQSLTNTSECVGSFVPQSVSVGAGEFDILLGDNVLRNIYSVYDFGDFDSANQMGNPYVKLLALTDPNEASKDFHATRGGTAATNITYNAANSSASSPSSVSISADVNDTLNKIVTFLPAMLGIMALNAVVLIALIVFGVVFMCRKSKAKATTRKVDPRSSYIAGEGSQPHAYQPVSMAITEDLDGMRPMSLNPRDSFAAGVPLADRNPVSMALTEDDVFVPPSPKARAFKSSGLRPIDRPDSAAYQRQPSIAAEEHLFVPPSPGFRSFDGKPDRPKSASYQRQTSEDSLAHSFDERPKSVGYQRSPLEDDSVFVTSPTNVASAPMILPPPPQRQAPPPPPSRQVPQAPQRAPPELPLTTSSPEPQRRSSQISNFSGRLSDDQFVPRTSSPGPIPQARESSPQPHRQSSRESAFSVRLTDEQFAPSPNSGPAPIPRPRQASNNSSLFVAREFTGQPGDRPQSFAPADPSVLLPPSPAFHSGGGRPKSMA</sequence>
<keyword evidence="9" id="KW-1185">Reference proteome</keyword>
<evidence type="ECO:0000256" key="4">
    <source>
        <dbReference type="SAM" id="MobiDB-lite"/>
    </source>
</evidence>
<accession>A0AAD7E4N8</accession>
<comment type="caution">
    <text evidence="8">The sequence shown here is derived from an EMBL/GenBank/DDBJ whole genome shotgun (WGS) entry which is preliminary data.</text>
</comment>
<keyword evidence="3" id="KW-0645">Protease</keyword>
<gene>
    <name evidence="8" type="ORF">GGX14DRAFT_530380</name>
</gene>
<dbReference type="InterPro" id="IPR033121">
    <property type="entry name" value="PEPTIDASE_A1"/>
</dbReference>
<feature type="compositionally biased region" description="Basic and acidic residues" evidence="4">
    <location>
        <begin position="608"/>
        <end position="622"/>
    </location>
</feature>
<keyword evidence="3" id="KW-0378">Hydrolase</keyword>
<dbReference type="GO" id="GO:0006508">
    <property type="term" value="P:proteolysis"/>
    <property type="evidence" value="ECO:0007669"/>
    <property type="project" value="UniProtKB-KW"/>
</dbReference>
<evidence type="ECO:0000256" key="6">
    <source>
        <dbReference type="SAM" id="SignalP"/>
    </source>
</evidence>
<dbReference type="SUPFAM" id="SSF50630">
    <property type="entry name" value="Acid proteases"/>
    <property type="match status" value="1"/>
</dbReference>
<name>A0AAD7E4N8_9AGAR</name>
<feature type="chain" id="PRO_5041956208" evidence="6">
    <location>
        <begin position="23"/>
        <end position="812"/>
    </location>
</feature>
<organism evidence="8 9">
    <name type="scientific">Mycena pura</name>
    <dbReference type="NCBI Taxonomy" id="153505"/>
    <lineage>
        <taxon>Eukaryota</taxon>
        <taxon>Fungi</taxon>
        <taxon>Dikarya</taxon>
        <taxon>Basidiomycota</taxon>
        <taxon>Agaricomycotina</taxon>
        <taxon>Agaricomycetes</taxon>
        <taxon>Agaricomycetidae</taxon>
        <taxon>Agaricales</taxon>
        <taxon>Marasmiineae</taxon>
        <taxon>Mycenaceae</taxon>
        <taxon>Mycena</taxon>
    </lineage>
</organism>
<dbReference type="GO" id="GO:0004190">
    <property type="term" value="F:aspartic-type endopeptidase activity"/>
    <property type="evidence" value="ECO:0007669"/>
    <property type="project" value="UniProtKB-KW"/>
</dbReference>
<feature type="signal peptide" evidence="6">
    <location>
        <begin position="1"/>
        <end position="22"/>
    </location>
</feature>
<keyword evidence="2 3" id="KW-0064">Aspartyl protease</keyword>
<dbReference type="CDD" id="cd05471">
    <property type="entry name" value="pepsin_like"/>
    <property type="match status" value="1"/>
</dbReference>
<keyword evidence="5" id="KW-0812">Transmembrane</keyword>
<evidence type="ECO:0000256" key="3">
    <source>
        <dbReference type="RuleBase" id="RU000454"/>
    </source>
</evidence>
<keyword evidence="6" id="KW-0732">Signal</keyword>
<keyword evidence="5" id="KW-0472">Membrane</keyword>
<dbReference type="Proteomes" id="UP001219525">
    <property type="component" value="Unassembled WGS sequence"/>
</dbReference>
<dbReference type="PANTHER" id="PTHR47966">
    <property type="entry name" value="BETA-SITE APP-CLEAVING ENZYME, ISOFORM A-RELATED"/>
    <property type="match status" value="1"/>
</dbReference>
<evidence type="ECO:0000313" key="9">
    <source>
        <dbReference type="Proteomes" id="UP001219525"/>
    </source>
</evidence>
<feature type="region of interest" description="Disordered" evidence="4">
    <location>
        <begin position="548"/>
        <end position="812"/>
    </location>
</feature>
<proteinExistence type="inferred from homology"/>
<feature type="transmembrane region" description="Helical" evidence="5">
    <location>
        <begin position="440"/>
        <end position="467"/>
    </location>
</feature>
<dbReference type="PROSITE" id="PS51767">
    <property type="entry name" value="PEPTIDASE_A1"/>
    <property type="match status" value="1"/>
</dbReference>
<dbReference type="PROSITE" id="PS00141">
    <property type="entry name" value="ASP_PROTEASE"/>
    <property type="match status" value="1"/>
</dbReference>
<dbReference type="Pfam" id="PF00026">
    <property type="entry name" value="Asp"/>
    <property type="match status" value="1"/>
</dbReference>
<evidence type="ECO:0000313" key="8">
    <source>
        <dbReference type="EMBL" id="KAJ7228643.1"/>
    </source>
</evidence>
<reference evidence="8" key="1">
    <citation type="submission" date="2023-03" db="EMBL/GenBank/DDBJ databases">
        <title>Massive genome expansion in bonnet fungi (Mycena s.s.) driven by repeated elements and novel gene families across ecological guilds.</title>
        <authorList>
            <consortium name="Lawrence Berkeley National Laboratory"/>
            <person name="Harder C.B."/>
            <person name="Miyauchi S."/>
            <person name="Viragh M."/>
            <person name="Kuo A."/>
            <person name="Thoen E."/>
            <person name="Andreopoulos B."/>
            <person name="Lu D."/>
            <person name="Skrede I."/>
            <person name="Drula E."/>
            <person name="Henrissat B."/>
            <person name="Morin E."/>
            <person name="Kohler A."/>
            <person name="Barry K."/>
            <person name="LaButti K."/>
            <person name="Morin E."/>
            <person name="Salamov A."/>
            <person name="Lipzen A."/>
            <person name="Mereny Z."/>
            <person name="Hegedus B."/>
            <person name="Baldrian P."/>
            <person name="Stursova M."/>
            <person name="Weitz H."/>
            <person name="Taylor A."/>
            <person name="Grigoriev I.V."/>
            <person name="Nagy L.G."/>
            <person name="Martin F."/>
            <person name="Kauserud H."/>
        </authorList>
    </citation>
    <scope>NUCLEOTIDE SEQUENCE</scope>
    <source>
        <strain evidence="8">9144</strain>
    </source>
</reference>
<feature type="compositionally biased region" description="Polar residues" evidence="4">
    <location>
        <begin position="721"/>
        <end position="735"/>
    </location>
</feature>
<comment type="similarity">
    <text evidence="1 3">Belongs to the peptidase A1 family.</text>
</comment>
<protein>
    <submittedName>
        <fullName evidence="8">Aspartic peptidase domain-containing protein</fullName>
    </submittedName>
</protein>
<evidence type="ECO:0000256" key="2">
    <source>
        <dbReference type="ARBA" id="ARBA00022750"/>
    </source>
</evidence>
<dbReference type="InterPro" id="IPR001969">
    <property type="entry name" value="Aspartic_peptidase_AS"/>
</dbReference>
<feature type="domain" description="Peptidase A1" evidence="7">
    <location>
        <begin position="60"/>
        <end position="380"/>
    </location>
</feature>
<feature type="compositionally biased region" description="Polar residues" evidence="4">
    <location>
        <begin position="681"/>
        <end position="700"/>
    </location>
</feature>
<evidence type="ECO:0000256" key="5">
    <source>
        <dbReference type="SAM" id="Phobius"/>
    </source>
</evidence>
<dbReference type="InterPro" id="IPR034164">
    <property type="entry name" value="Pepsin-like_dom"/>
</dbReference>
<dbReference type="InterPro" id="IPR021109">
    <property type="entry name" value="Peptidase_aspartic_dom_sf"/>
</dbReference>
<keyword evidence="5" id="KW-1133">Transmembrane helix</keyword>
<feature type="compositionally biased region" description="Pro residues" evidence="4">
    <location>
        <begin position="650"/>
        <end position="666"/>
    </location>
</feature>
<dbReference type="AlphaFoldDB" id="A0AAD7E4N8"/>
<evidence type="ECO:0000259" key="7">
    <source>
        <dbReference type="PROSITE" id="PS51767"/>
    </source>
</evidence>
<dbReference type="Gene3D" id="2.40.70.10">
    <property type="entry name" value="Acid Proteases"/>
    <property type="match status" value="2"/>
</dbReference>
<evidence type="ECO:0000256" key="1">
    <source>
        <dbReference type="ARBA" id="ARBA00007447"/>
    </source>
</evidence>
<dbReference type="InterPro" id="IPR001461">
    <property type="entry name" value="Aspartic_peptidase_A1"/>
</dbReference>